<dbReference type="InterPro" id="IPR006015">
    <property type="entry name" value="Universal_stress_UspA"/>
</dbReference>
<evidence type="ECO:0000259" key="2">
    <source>
        <dbReference type="Pfam" id="PF00582"/>
    </source>
</evidence>
<dbReference type="InterPro" id="IPR014729">
    <property type="entry name" value="Rossmann-like_a/b/a_fold"/>
</dbReference>
<sequence>MSLLTSDRVLVPIDFSETSLQMLDETIKFFPDSCNIYVLYVLPRLLPMEPGVIWQTVTDETRTENVEKIFYQRYPKSLDTPLHFEVKIGDPGSEIIDYAQSHNINLIVIASHGNTGLNRFLLGSVAERVVRFAKCPVLVWRSPQKQK</sequence>
<protein>
    <submittedName>
        <fullName evidence="3">UspA domain protein</fullName>
    </submittedName>
</protein>
<dbReference type="InterPro" id="IPR006016">
    <property type="entry name" value="UspA"/>
</dbReference>
<dbReference type="SUPFAM" id="SSF52402">
    <property type="entry name" value="Adenine nucleotide alpha hydrolases-like"/>
    <property type="match status" value="1"/>
</dbReference>
<gene>
    <name evidence="3" type="ordered locus">PCC8801_4021</name>
</gene>
<dbReference type="STRING" id="41431.PCC8801_4021"/>
<dbReference type="OrthoDB" id="9794782at2"/>
<dbReference type="PANTHER" id="PTHR46268">
    <property type="entry name" value="STRESS RESPONSE PROTEIN NHAX"/>
    <property type="match status" value="1"/>
</dbReference>
<organism evidence="3 4">
    <name type="scientific">Rippkaea orientalis (strain PCC 8801 / RF-1)</name>
    <name type="common">Cyanothece sp. (strain PCC 8801)</name>
    <dbReference type="NCBI Taxonomy" id="41431"/>
    <lineage>
        <taxon>Bacteria</taxon>
        <taxon>Bacillati</taxon>
        <taxon>Cyanobacteriota</taxon>
        <taxon>Cyanophyceae</taxon>
        <taxon>Oscillatoriophycideae</taxon>
        <taxon>Chroococcales</taxon>
        <taxon>Aphanothecaceae</taxon>
        <taxon>Rippkaea</taxon>
        <taxon>Rippkaea orientalis</taxon>
    </lineage>
</organism>
<dbReference type="HOGENOM" id="CLU_049301_11_2_3"/>
<evidence type="ECO:0000313" key="3">
    <source>
        <dbReference type="EMBL" id="ACK67960.1"/>
    </source>
</evidence>
<reference evidence="4" key="1">
    <citation type="journal article" date="2011" name="MBio">
        <title>Novel metabolic attributes of the genus Cyanothece, comprising a group of unicellular nitrogen-fixing Cyanobacteria.</title>
        <authorList>
            <person name="Bandyopadhyay A."/>
            <person name="Elvitigala T."/>
            <person name="Welsh E."/>
            <person name="Stockel J."/>
            <person name="Liberton M."/>
            <person name="Min H."/>
            <person name="Sherman L.A."/>
            <person name="Pakrasi H.B."/>
        </authorList>
    </citation>
    <scope>NUCLEOTIDE SEQUENCE [LARGE SCALE GENOMIC DNA]</scope>
    <source>
        <strain evidence="4">PCC 8801</strain>
    </source>
</reference>
<dbReference type="Proteomes" id="UP000008204">
    <property type="component" value="Chromosome"/>
</dbReference>
<evidence type="ECO:0000256" key="1">
    <source>
        <dbReference type="ARBA" id="ARBA00008791"/>
    </source>
</evidence>
<dbReference type="PRINTS" id="PR01438">
    <property type="entry name" value="UNVRSLSTRESS"/>
</dbReference>
<dbReference type="PANTHER" id="PTHR46268:SF6">
    <property type="entry name" value="UNIVERSAL STRESS PROTEIN UP12"/>
    <property type="match status" value="1"/>
</dbReference>
<dbReference type="Gene3D" id="3.40.50.620">
    <property type="entry name" value="HUPs"/>
    <property type="match status" value="1"/>
</dbReference>
<dbReference type="RefSeq" id="WP_012597214.1">
    <property type="nucleotide sequence ID" value="NC_011726.1"/>
</dbReference>
<dbReference type="AlphaFoldDB" id="B7K5D4"/>
<dbReference type="CDD" id="cd00293">
    <property type="entry name" value="USP-like"/>
    <property type="match status" value="1"/>
</dbReference>
<accession>B7K5D4</accession>
<dbReference type="Pfam" id="PF00582">
    <property type="entry name" value="Usp"/>
    <property type="match status" value="1"/>
</dbReference>
<dbReference type="KEGG" id="cyp:PCC8801_4021"/>
<name>B7K5D4_RIPO1</name>
<proteinExistence type="inferred from homology"/>
<dbReference type="EMBL" id="CP001287">
    <property type="protein sequence ID" value="ACK67960.1"/>
    <property type="molecule type" value="Genomic_DNA"/>
</dbReference>
<feature type="domain" description="UspA" evidence="2">
    <location>
        <begin position="7"/>
        <end position="140"/>
    </location>
</feature>
<dbReference type="eggNOG" id="COG0589">
    <property type="taxonomic scope" value="Bacteria"/>
</dbReference>
<keyword evidence="4" id="KW-1185">Reference proteome</keyword>
<comment type="similarity">
    <text evidence="1">Belongs to the universal stress protein A family.</text>
</comment>
<evidence type="ECO:0000313" key="4">
    <source>
        <dbReference type="Proteomes" id="UP000008204"/>
    </source>
</evidence>